<keyword evidence="1" id="KW-0812">Transmembrane</keyword>
<organism evidence="2 3">
    <name type="scientific">Choiromyces venosus 120613-1</name>
    <dbReference type="NCBI Taxonomy" id="1336337"/>
    <lineage>
        <taxon>Eukaryota</taxon>
        <taxon>Fungi</taxon>
        <taxon>Dikarya</taxon>
        <taxon>Ascomycota</taxon>
        <taxon>Pezizomycotina</taxon>
        <taxon>Pezizomycetes</taxon>
        <taxon>Pezizales</taxon>
        <taxon>Tuberaceae</taxon>
        <taxon>Choiromyces</taxon>
    </lineage>
</organism>
<keyword evidence="1" id="KW-1133">Transmembrane helix</keyword>
<gene>
    <name evidence="2" type="ORF">L873DRAFT_1328582</name>
</gene>
<feature type="transmembrane region" description="Helical" evidence="1">
    <location>
        <begin position="64"/>
        <end position="84"/>
    </location>
</feature>
<evidence type="ECO:0000313" key="2">
    <source>
        <dbReference type="EMBL" id="RPA95182.1"/>
    </source>
</evidence>
<dbReference type="EMBL" id="ML120428">
    <property type="protein sequence ID" value="RPA95182.1"/>
    <property type="molecule type" value="Genomic_DNA"/>
</dbReference>
<protein>
    <submittedName>
        <fullName evidence="2">Uncharacterized protein</fullName>
    </submittedName>
</protein>
<evidence type="ECO:0000256" key="1">
    <source>
        <dbReference type="SAM" id="Phobius"/>
    </source>
</evidence>
<name>A0A3N4JA83_9PEZI</name>
<dbReference type="Proteomes" id="UP000276215">
    <property type="component" value="Unassembled WGS sequence"/>
</dbReference>
<reference evidence="2 3" key="1">
    <citation type="journal article" date="2018" name="Nat. Ecol. Evol.">
        <title>Pezizomycetes genomes reveal the molecular basis of ectomycorrhizal truffle lifestyle.</title>
        <authorList>
            <person name="Murat C."/>
            <person name="Payen T."/>
            <person name="Noel B."/>
            <person name="Kuo A."/>
            <person name="Morin E."/>
            <person name="Chen J."/>
            <person name="Kohler A."/>
            <person name="Krizsan K."/>
            <person name="Balestrini R."/>
            <person name="Da Silva C."/>
            <person name="Montanini B."/>
            <person name="Hainaut M."/>
            <person name="Levati E."/>
            <person name="Barry K.W."/>
            <person name="Belfiori B."/>
            <person name="Cichocki N."/>
            <person name="Clum A."/>
            <person name="Dockter R.B."/>
            <person name="Fauchery L."/>
            <person name="Guy J."/>
            <person name="Iotti M."/>
            <person name="Le Tacon F."/>
            <person name="Lindquist E.A."/>
            <person name="Lipzen A."/>
            <person name="Malagnac F."/>
            <person name="Mello A."/>
            <person name="Molinier V."/>
            <person name="Miyauchi S."/>
            <person name="Poulain J."/>
            <person name="Riccioni C."/>
            <person name="Rubini A."/>
            <person name="Sitrit Y."/>
            <person name="Splivallo R."/>
            <person name="Traeger S."/>
            <person name="Wang M."/>
            <person name="Zifcakova L."/>
            <person name="Wipf D."/>
            <person name="Zambonelli A."/>
            <person name="Paolocci F."/>
            <person name="Nowrousian M."/>
            <person name="Ottonello S."/>
            <person name="Baldrian P."/>
            <person name="Spatafora J.W."/>
            <person name="Henrissat B."/>
            <person name="Nagy L.G."/>
            <person name="Aury J.M."/>
            <person name="Wincker P."/>
            <person name="Grigoriev I.V."/>
            <person name="Bonfante P."/>
            <person name="Martin F.M."/>
        </authorList>
    </citation>
    <scope>NUCLEOTIDE SEQUENCE [LARGE SCALE GENOMIC DNA]</scope>
    <source>
        <strain evidence="2 3">120613-1</strain>
    </source>
</reference>
<evidence type="ECO:0000313" key="3">
    <source>
        <dbReference type="Proteomes" id="UP000276215"/>
    </source>
</evidence>
<dbReference type="AlphaFoldDB" id="A0A3N4JA83"/>
<keyword evidence="1" id="KW-0472">Membrane</keyword>
<accession>A0A3N4JA83</accession>
<proteinExistence type="predicted"/>
<keyword evidence="3" id="KW-1185">Reference proteome</keyword>
<sequence>MTCVAFSRTLIGFLRVPMRGNKLVPGVWYSWFISWLDHSGRVFSFCLILWAWWLRYCYNDDDVLCMYASYALMGVVFISFYFLYPLGSSGEGYLDLAVTYPSIA</sequence>